<dbReference type="InterPro" id="IPR028350">
    <property type="entry name" value="DNAC/IstB-like"/>
</dbReference>
<reference evidence="5" key="1">
    <citation type="journal article" date="2020" name="mSystems">
        <title>Genome- and Community-Level Interaction Insights into Carbon Utilization and Element Cycling Functions of Hydrothermarchaeota in Hydrothermal Sediment.</title>
        <authorList>
            <person name="Zhou Z."/>
            <person name="Liu Y."/>
            <person name="Xu W."/>
            <person name="Pan J."/>
            <person name="Luo Z.H."/>
            <person name="Li M."/>
        </authorList>
    </citation>
    <scope>NUCLEOTIDE SEQUENCE [LARGE SCALE GENOMIC DNA]</scope>
    <source>
        <strain evidence="5">HyVt-96</strain>
    </source>
</reference>
<evidence type="ECO:0000313" key="5">
    <source>
        <dbReference type="EMBL" id="HHF53502.1"/>
    </source>
</evidence>
<feature type="domain" description="AAA+ ATPase" evidence="4">
    <location>
        <begin position="99"/>
        <end position="234"/>
    </location>
</feature>
<dbReference type="InterPro" id="IPR002611">
    <property type="entry name" value="IstB_ATP-bd"/>
</dbReference>
<comment type="caution">
    <text evidence="5">The sequence shown here is derived from an EMBL/GenBank/DDBJ whole genome shotgun (WGS) entry which is preliminary data.</text>
</comment>
<comment type="similarity">
    <text evidence="1">Belongs to the IS21/IS1162 putative ATP-binding protein family.</text>
</comment>
<evidence type="ECO:0000256" key="2">
    <source>
        <dbReference type="ARBA" id="ARBA00022741"/>
    </source>
</evidence>
<gene>
    <name evidence="5" type="ORF">ENL43_03965</name>
</gene>
<dbReference type="AlphaFoldDB" id="A0A7V5HNN3"/>
<dbReference type="Pfam" id="PF01695">
    <property type="entry name" value="IstB_IS21"/>
    <property type="match status" value="1"/>
</dbReference>
<dbReference type="GO" id="GO:0006260">
    <property type="term" value="P:DNA replication"/>
    <property type="evidence" value="ECO:0007669"/>
    <property type="project" value="TreeGrafter"/>
</dbReference>
<dbReference type="NCBIfam" id="NF038214">
    <property type="entry name" value="IS21_help_AAA"/>
    <property type="match status" value="1"/>
</dbReference>
<dbReference type="GO" id="GO:0005524">
    <property type="term" value="F:ATP binding"/>
    <property type="evidence" value="ECO:0007669"/>
    <property type="project" value="UniProtKB-KW"/>
</dbReference>
<evidence type="ECO:0000256" key="1">
    <source>
        <dbReference type="ARBA" id="ARBA00008059"/>
    </source>
</evidence>
<protein>
    <submittedName>
        <fullName evidence="5">AAA family ATPase</fullName>
    </submittedName>
</protein>
<dbReference type="InterPro" id="IPR027417">
    <property type="entry name" value="P-loop_NTPase"/>
</dbReference>
<evidence type="ECO:0000259" key="4">
    <source>
        <dbReference type="SMART" id="SM00382"/>
    </source>
</evidence>
<dbReference type="InterPro" id="IPR003593">
    <property type="entry name" value="AAA+_ATPase"/>
</dbReference>
<dbReference type="Gene3D" id="3.40.50.300">
    <property type="entry name" value="P-loop containing nucleotide triphosphate hydrolases"/>
    <property type="match status" value="1"/>
</dbReference>
<sequence length="255" mass="29715">MEKYKVLKEQLKILGLDAINEEFYSKAQEYRKKGLDYIDYLAELISTQISRHVERSINYRLSKARFPVIKRLEEFNFRFQPEIDEKAYRKLLDFEFVRDGENVIFIGPPGVGKSHLAISLGVKACEHRIRTYFIQTSDLVEELKIAKISKTLSSYIDKLSRQSLLIIDELGYSPLSPEDANLFFQLVSRKYEKTSIVITSNKNFQDWGSIFNDEVIAAAIIDRLLHHCHLFVINGPSYRIKDKVREGNLVEKEED</sequence>
<dbReference type="EMBL" id="DRTX01000208">
    <property type="protein sequence ID" value="HHF53502.1"/>
    <property type="molecule type" value="Genomic_DNA"/>
</dbReference>
<dbReference type="PANTHER" id="PTHR30050">
    <property type="entry name" value="CHROMOSOMAL REPLICATION INITIATOR PROTEIN DNAA"/>
    <property type="match status" value="1"/>
</dbReference>
<accession>A0A7V5HNN3</accession>
<keyword evidence="2" id="KW-0547">Nucleotide-binding</keyword>
<dbReference type="PANTHER" id="PTHR30050:SF4">
    <property type="entry name" value="ATP-BINDING PROTEIN RV3427C IN INSERTION SEQUENCE-RELATED"/>
    <property type="match status" value="1"/>
</dbReference>
<dbReference type="SMART" id="SM00382">
    <property type="entry name" value="AAA"/>
    <property type="match status" value="1"/>
</dbReference>
<dbReference type="SUPFAM" id="SSF52540">
    <property type="entry name" value="P-loop containing nucleoside triphosphate hydrolases"/>
    <property type="match status" value="1"/>
</dbReference>
<dbReference type="InterPro" id="IPR047661">
    <property type="entry name" value="IstB"/>
</dbReference>
<dbReference type="PRINTS" id="PR00300">
    <property type="entry name" value="CLPPROTEASEA"/>
</dbReference>
<proteinExistence type="inferred from homology"/>
<keyword evidence="3" id="KW-0067">ATP-binding</keyword>
<dbReference type="Proteomes" id="UP000886050">
    <property type="component" value="Unassembled WGS sequence"/>
</dbReference>
<name>A0A7V5HNN3_UNCW3</name>
<evidence type="ECO:0000256" key="3">
    <source>
        <dbReference type="ARBA" id="ARBA00022840"/>
    </source>
</evidence>
<dbReference type="CDD" id="cd00009">
    <property type="entry name" value="AAA"/>
    <property type="match status" value="1"/>
</dbReference>
<organism evidence="5">
    <name type="scientific">candidate division WOR-3 bacterium</name>
    <dbReference type="NCBI Taxonomy" id="2052148"/>
    <lineage>
        <taxon>Bacteria</taxon>
        <taxon>Bacteria division WOR-3</taxon>
    </lineage>
</organism>
<dbReference type="PIRSF" id="PIRSF003073">
    <property type="entry name" value="DNAC_TnpB_IstB"/>
    <property type="match status" value="1"/>
</dbReference>
<dbReference type="InterPro" id="IPR001270">
    <property type="entry name" value="ClpA/B"/>
</dbReference>